<comment type="caution">
    <text evidence="1">The sequence shown here is derived from an EMBL/GenBank/DDBJ whole genome shotgun (WGS) entry which is preliminary data.</text>
</comment>
<accession>A0ACB9J8K8</accession>
<name>A0ACB9J8K8_9ASTR</name>
<dbReference type="Proteomes" id="UP001056120">
    <property type="component" value="Linkage Group LG05"/>
</dbReference>
<gene>
    <name evidence="1" type="ORF">L1987_15758</name>
</gene>
<evidence type="ECO:0000313" key="1">
    <source>
        <dbReference type="EMBL" id="KAI3816071.1"/>
    </source>
</evidence>
<protein>
    <submittedName>
        <fullName evidence="1">Uncharacterized protein</fullName>
    </submittedName>
</protein>
<reference evidence="1 2" key="2">
    <citation type="journal article" date="2022" name="Mol. Ecol. Resour.">
        <title>The genomes of chicory, endive, great burdock and yacon provide insights into Asteraceae paleo-polyploidization history and plant inulin production.</title>
        <authorList>
            <person name="Fan W."/>
            <person name="Wang S."/>
            <person name="Wang H."/>
            <person name="Wang A."/>
            <person name="Jiang F."/>
            <person name="Liu H."/>
            <person name="Zhao H."/>
            <person name="Xu D."/>
            <person name="Zhang Y."/>
        </authorList>
    </citation>
    <scope>NUCLEOTIDE SEQUENCE [LARGE SCALE GENOMIC DNA]</scope>
    <source>
        <strain evidence="2">cv. Yunnan</strain>
        <tissue evidence="1">Leaves</tissue>
    </source>
</reference>
<dbReference type="EMBL" id="CM042022">
    <property type="protein sequence ID" value="KAI3816071.1"/>
    <property type="molecule type" value="Genomic_DNA"/>
</dbReference>
<proteinExistence type="predicted"/>
<organism evidence="1 2">
    <name type="scientific">Smallanthus sonchifolius</name>
    <dbReference type="NCBI Taxonomy" id="185202"/>
    <lineage>
        <taxon>Eukaryota</taxon>
        <taxon>Viridiplantae</taxon>
        <taxon>Streptophyta</taxon>
        <taxon>Embryophyta</taxon>
        <taxon>Tracheophyta</taxon>
        <taxon>Spermatophyta</taxon>
        <taxon>Magnoliopsida</taxon>
        <taxon>eudicotyledons</taxon>
        <taxon>Gunneridae</taxon>
        <taxon>Pentapetalae</taxon>
        <taxon>asterids</taxon>
        <taxon>campanulids</taxon>
        <taxon>Asterales</taxon>
        <taxon>Asteraceae</taxon>
        <taxon>Asteroideae</taxon>
        <taxon>Heliantheae alliance</taxon>
        <taxon>Millerieae</taxon>
        <taxon>Smallanthus</taxon>
    </lineage>
</organism>
<keyword evidence="2" id="KW-1185">Reference proteome</keyword>
<evidence type="ECO:0000313" key="2">
    <source>
        <dbReference type="Proteomes" id="UP001056120"/>
    </source>
</evidence>
<sequence length="101" mass="11780">MTNKRLDRFLFDETRSSMLNWPQRFNIIHGISREFSHGDHSDHLLGHAWRLYKEGMSIGLMSASLQASCVVSEVIELRWRTYEAKQSTLLSPIFYSFSISI</sequence>
<reference evidence="2" key="1">
    <citation type="journal article" date="2022" name="Mol. Ecol. Resour.">
        <title>The genomes of chicory, endive, great burdock and yacon provide insights into Asteraceae palaeo-polyploidization history and plant inulin production.</title>
        <authorList>
            <person name="Fan W."/>
            <person name="Wang S."/>
            <person name="Wang H."/>
            <person name="Wang A."/>
            <person name="Jiang F."/>
            <person name="Liu H."/>
            <person name="Zhao H."/>
            <person name="Xu D."/>
            <person name="Zhang Y."/>
        </authorList>
    </citation>
    <scope>NUCLEOTIDE SEQUENCE [LARGE SCALE GENOMIC DNA]</scope>
    <source>
        <strain evidence="2">cv. Yunnan</strain>
    </source>
</reference>